<evidence type="ECO:0000313" key="4">
    <source>
        <dbReference type="EMBL" id="EFJ10239.1"/>
    </source>
</evidence>
<dbReference type="STRING" id="88036.D8SZ81"/>
<evidence type="ECO:0000259" key="3">
    <source>
        <dbReference type="PROSITE" id="PS51259"/>
    </source>
</evidence>
<proteinExistence type="predicted"/>
<keyword evidence="5" id="KW-1185">Reference proteome</keyword>
<evidence type="ECO:0008006" key="6">
    <source>
        <dbReference type="Google" id="ProtNLM"/>
    </source>
</evidence>
<evidence type="ECO:0000256" key="1">
    <source>
        <dbReference type="SAM" id="MobiDB-lite"/>
    </source>
</evidence>
<evidence type="ECO:0000259" key="2">
    <source>
        <dbReference type="PROSITE" id="PS51258"/>
    </source>
</evidence>
<dbReference type="InterPro" id="IPR014772">
    <property type="entry name" value="Munc13_dom-2"/>
</dbReference>
<dbReference type="eggNOG" id="ENOG502QSUB">
    <property type="taxonomic scope" value="Eukaryota"/>
</dbReference>
<dbReference type="OMA" id="EFIAYQM"/>
<dbReference type="InterPro" id="IPR008528">
    <property type="entry name" value="unc-13_homologue"/>
</dbReference>
<dbReference type="PANTHER" id="PTHR31280:SF4">
    <property type="entry name" value="ELONGATION FACTOR TS (DUF810)"/>
    <property type="match status" value="1"/>
</dbReference>
<dbReference type="PROSITE" id="PS51259">
    <property type="entry name" value="MHD2"/>
    <property type="match status" value="1"/>
</dbReference>
<dbReference type="PROSITE" id="PS51258">
    <property type="entry name" value="MHD1"/>
    <property type="match status" value="1"/>
</dbReference>
<accession>D8SZ81</accession>
<dbReference type="PANTHER" id="PTHR31280">
    <property type="entry name" value="PROTEIN UNC-13 HOMOLOG"/>
    <property type="match status" value="1"/>
</dbReference>
<gene>
    <name evidence="4" type="ORF">SELMODRAFT_128615</name>
</gene>
<dbReference type="EMBL" id="GL377655">
    <property type="protein sequence ID" value="EFJ10239.1"/>
    <property type="molecule type" value="Genomic_DNA"/>
</dbReference>
<dbReference type="Gene3D" id="1.10.357.50">
    <property type="match status" value="1"/>
</dbReference>
<sequence>LLVPLELLANLSSSDFSNSQEYRKWQKRQLTVLEAGLLVYPARVHESSDAFAAQFRKAVSDIRDRQSRGSKLKEGIQALRAASTGLAGGDECHWASGFPLNVHLYDMLLRSLFDSLEEGSFIFEIDQMMDLVKKTWGILGITEFLHHVCFMWVLFRQFIVTGQVEAELLRTAEVELREARRSHPGETSLQSDLLSSVLTSIQGWSEMRLLSYHVHFTKKEVRAMDGLASLSILVDEVLNEHVLQEAGEINSHIARLRSDEYIQGSVQACFTQVSLNHADFSADIKVSYLCSTALVELAKNVAQLASDEEENFSPIFKQWHPCPARLAASTLHTCYTRELKYFMSKSTEPTKDVLRALESAAMLEKKLMRMCSESSLNSGEFTHGSSIAADAAIDKLVSDWLEENLQKLAEWVHRNVQQEASSFFCLDWSSDALREHYAMSGVEVLRMVEDLLDAFFALPVYENPNFLRNLISGVSSVLERYAFLTVAGCGKTALLFSSTIKFKRSETLTLYRNKVWPQLNEADAGDDVAATDVEHLCVRMNTLYYIETQMEFLEKKIRYGWQELTSGTKLEANEDVKFSGARHYCQNGIQKLCEFIAYQMVFCDMRDKHWEVMYSSKHYRIKPAIDYLNTQLLKVAESSSDWLRDRLVKHIMKASFEAFVQVASHQSKLHAVEAPEVEMYEEEFDYLVELFKAGGEGLQDDLVDRTAEPVLDFLKLLLIKPAKQEQIEADEEESRDSSSSPSSGGGFMAVVDFEANLRVMFTKSSKSPPVPQGLQHLTNTNVLATALGYRCHSMASKFVKKSFDFSKV</sequence>
<organism evidence="5">
    <name type="scientific">Selaginella moellendorffii</name>
    <name type="common">Spikemoss</name>
    <dbReference type="NCBI Taxonomy" id="88036"/>
    <lineage>
        <taxon>Eukaryota</taxon>
        <taxon>Viridiplantae</taxon>
        <taxon>Streptophyta</taxon>
        <taxon>Embryophyta</taxon>
        <taxon>Tracheophyta</taxon>
        <taxon>Lycopodiopsida</taxon>
        <taxon>Selaginellales</taxon>
        <taxon>Selaginellaceae</taxon>
        <taxon>Selaginella</taxon>
    </lineage>
</organism>
<dbReference type="InterPro" id="IPR057984">
    <property type="entry name" value="PATROL1_C"/>
</dbReference>
<dbReference type="InterPro" id="IPR014770">
    <property type="entry name" value="Munc13_1"/>
</dbReference>
<dbReference type="KEGG" id="smo:SELMODRAFT_128615"/>
<feature type="domain" description="MHD1" evidence="2">
    <location>
        <begin position="354"/>
        <end position="499"/>
    </location>
</feature>
<dbReference type="AlphaFoldDB" id="D8SZ81"/>
<dbReference type="HOGENOM" id="CLU_009468_0_0_1"/>
<reference evidence="4 5" key="1">
    <citation type="journal article" date="2011" name="Science">
        <title>The Selaginella genome identifies genetic changes associated with the evolution of vascular plants.</title>
        <authorList>
            <person name="Banks J.A."/>
            <person name="Nishiyama T."/>
            <person name="Hasebe M."/>
            <person name="Bowman J.L."/>
            <person name="Gribskov M."/>
            <person name="dePamphilis C."/>
            <person name="Albert V.A."/>
            <person name="Aono N."/>
            <person name="Aoyama T."/>
            <person name="Ambrose B.A."/>
            <person name="Ashton N.W."/>
            <person name="Axtell M.J."/>
            <person name="Barker E."/>
            <person name="Barker M.S."/>
            <person name="Bennetzen J.L."/>
            <person name="Bonawitz N.D."/>
            <person name="Chapple C."/>
            <person name="Cheng C."/>
            <person name="Correa L.G."/>
            <person name="Dacre M."/>
            <person name="DeBarry J."/>
            <person name="Dreyer I."/>
            <person name="Elias M."/>
            <person name="Engstrom E.M."/>
            <person name="Estelle M."/>
            <person name="Feng L."/>
            <person name="Finet C."/>
            <person name="Floyd S.K."/>
            <person name="Frommer W.B."/>
            <person name="Fujita T."/>
            <person name="Gramzow L."/>
            <person name="Gutensohn M."/>
            <person name="Harholt J."/>
            <person name="Hattori M."/>
            <person name="Heyl A."/>
            <person name="Hirai T."/>
            <person name="Hiwatashi Y."/>
            <person name="Ishikawa M."/>
            <person name="Iwata M."/>
            <person name="Karol K.G."/>
            <person name="Koehler B."/>
            <person name="Kolukisaoglu U."/>
            <person name="Kubo M."/>
            <person name="Kurata T."/>
            <person name="Lalonde S."/>
            <person name="Li K."/>
            <person name="Li Y."/>
            <person name="Litt A."/>
            <person name="Lyons E."/>
            <person name="Manning G."/>
            <person name="Maruyama T."/>
            <person name="Michael T.P."/>
            <person name="Mikami K."/>
            <person name="Miyazaki S."/>
            <person name="Morinaga S."/>
            <person name="Murata T."/>
            <person name="Mueller-Roeber B."/>
            <person name="Nelson D.R."/>
            <person name="Obara M."/>
            <person name="Oguri Y."/>
            <person name="Olmstead R.G."/>
            <person name="Onodera N."/>
            <person name="Petersen B.L."/>
            <person name="Pils B."/>
            <person name="Prigge M."/>
            <person name="Rensing S.A."/>
            <person name="Riano-Pachon D.M."/>
            <person name="Roberts A.W."/>
            <person name="Sato Y."/>
            <person name="Scheller H.V."/>
            <person name="Schulz B."/>
            <person name="Schulz C."/>
            <person name="Shakirov E.V."/>
            <person name="Shibagaki N."/>
            <person name="Shinohara N."/>
            <person name="Shippen D.E."/>
            <person name="Soerensen I."/>
            <person name="Sotooka R."/>
            <person name="Sugimoto N."/>
            <person name="Sugita M."/>
            <person name="Sumikawa N."/>
            <person name="Tanurdzic M."/>
            <person name="Theissen G."/>
            <person name="Ulvskov P."/>
            <person name="Wakazuki S."/>
            <person name="Weng J.K."/>
            <person name="Willats W.W."/>
            <person name="Wipf D."/>
            <person name="Wolf P.G."/>
            <person name="Yang L."/>
            <person name="Zimmer A.D."/>
            <person name="Zhu Q."/>
            <person name="Mitros T."/>
            <person name="Hellsten U."/>
            <person name="Loque D."/>
            <person name="Otillar R."/>
            <person name="Salamov A."/>
            <person name="Schmutz J."/>
            <person name="Shapiro H."/>
            <person name="Lindquist E."/>
            <person name="Lucas S."/>
            <person name="Rokhsar D."/>
            <person name="Grigoriev I.V."/>
        </authorList>
    </citation>
    <scope>NUCLEOTIDE SEQUENCE [LARGE SCALE GENOMIC DNA]</scope>
</reference>
<dbReference type="Pfam" id="PF25761">
    <property type="entry name" value="TPR_PATROL1"/>
    <property type="match status" value="1"/>
</dbReference>
<feature type="region of interest" description="Disordered" evidence="1">
    <location>
        <begin position="725"/>
        <end position="744"/>
    </location>
</feature>
<dbReference type="Proteomes" id="UP000001514">
    <property type="component" value="Unassembled WGS sequence"/>
</dbReference>
<protein>
    <recommendedName>
        <fullName evidence="6">MHD1 domain-containing protein</fullName>
    </recommendedName>
</protein>
<dbReference type="InParanoid" id="D8SZ81"/>
<evidence type="ECO:0000313" key="5">
    <source>
        <dbReference type="Proteomes" id="UP000001514"/>
    </source>
</evidence>
<feature type="non-terminal residue" evidence="4">
    <location>
        <position position="1"/>
    </location>
</feature>
<name>D8SZ81_SELML</name>
<feature type="domain" description="MHD2" evidence="3">
    <location>
        <begin position="618"/>
        <end position="730"/>
    </location>
</feature>